<keyword evidence="3" id="KW-0479">Metal-binding</keyword>
<dbReference type="Gene3D" id="3.20.20.70">
    <property type="entry name" value="Aldolase class I"/>
    <property type="match status" value="1"/>
</dbReference>
<name>A0ABY0NZ02_9HYPH</name>
<keyword evidence="5" id="KW-0411">Iron-sulfur</keyword>
<dbReference type="CDD" id="cd01335">
    <property type="entry name" value="Radical_SAM"/>
    <property type="match status" value="1"/>
</dbReference>
<evidence type="ECO:0000256" key="5">
    <source>
        <dbReference type="ARBA" id="ARBA00023014"/>
    </source>
</evidence>
<dbReference type="InterPro" id="IPR007197">
    <property type="entry name" value="rSAM"/>
</dbReference>
<organism evidence="7 8">
    <name type="scientific">Bosea robiniae</name>
    <dbReference type="NCBI Taxonomy" id="1036780"/>
    <lineage>
        <taxon>Bacteria</taxon>
        <taxon>Pseudomonadati</taxon>
        <taxon>Pseudomonadota</taxon>
        <taxon>Alphaproteobacteria</taxon>
        <taxon>Hyphomicrobiales</taxon>
        <taxon>Boseaceae</taxon>
        <taxon>Bosea</taxon>
    </lineage>
</organism>
<dbReference type="SFLD" id="SFLDS00029">
    <property type="entry name" value="Radical_SAM"/>
    <property type="match status" value="1"/>
</dbReference>
<dbReference type="RefSeq" id="WP_091857171.1">
    <property type="nucleotide sequence ID" value="NZ_FNBZ01000004.1"/>
</dbReference>
<dbReference type="InterPro" id="IPR013785">
    <property type="entry name" value="Aldolase_TIM"/>
</dbReference>
<proteinExistence type="predicted"/>
<protein>
    <submittedName>
        <fullName evidence="7">His-Xaa-Ser system radical SAM maturase HxsC</fullName>
    </submittedName>
</protein>
<evidence type="ECO:0000256" key="1">
    <source>
        <dbReference type="ARBA" id="ARBA00001966"/>
    </source>
</evidence>
<keyword evidence="2" id="KW-0949">S-adenosyl-L-methionine</keyword>
<comment type="cofactor">
    <cofactor evidence="1">
        <name>[4Fe-4S] cluster</name>
        <dbReference type="ChEBI" id="CHEBI:49883"/>
    </cofactor>
</comment>
<gene>
    <name evidence="7" type="ORF">SAMN05421844_10424</name>
</gene>
<dbReference type="PANTHER" id="PTHR11228:SF7">
    <property type="entry name" value="PQQA PEPTIDE CYCLASE"/>
    <property type="match status" value="1"/>
</dbReference>
<evidence type="ECO:0000256" key="2">
    <source>
        <dbReference type="ARBA" id="ARBA00022691"/>
    </source>
</evidence>
<dbReference type="SUPFAM" id="SSF102114">
    <property type="entry name" value="Radical SAM enzymes"/>
    <property type="match status" value="1"/>
</dbReference>
<dbReference type="EMBL" id="FNBZ01000004">
    <property type="protein sequence ID" value="SDG44023.1"/>
    <property type="molecule type" value="Genomic_DNA"/>
</dbReference>
<keyword evidence="4" id="KW-0408">Iron</keyword>
<evidence type="ECO:0000313" key="7">
    <source>
        <dbReference type="EMBL" id="SDG44023.1"/>
    </source>
</evidence>
<dbReference type="InterPro" id="IPR058240">
    <property type="entry name" value="rSAM_sf"/>
</dbReference>
<evidence type="ECO:0000313" key="8">
    <source>
        <dbReference type="Proteomes" id="UP000199468"/>
    </source>
</evidence>
<sequence length="368" mass="40698">MIPLQIAASTPSADPFIARLNSEGRAFELERTNGRTPFDVDLELVGSGKLVYRSASIELELKSVDVNDVDGDVVFVNPARGIAHRLVRAGSAHNTFLITERCDQLCVMCSQPPKRGHVDMFPYFEAAALLAPKGAVLGVSGGEPTLFKGQLLPFLERVLGQRPDLSFHVLTNAQHFDVDDVRALSRLPRDRVTWGVPLYSSDSEVHDGIVGKVGAFHKLAEGLAILARSGATLELRTVLMTRNVEALPALARFVASHVPFATSWAIMQLENIGYGRLNWAELFHDHSQRFEPVGEAIDLARSRGLDVWLYNFPRCTVPSDYRQLAPPTISDWKRRYPAGCDGCAEKAECSGLFEWHTDDRGFTRFGLL</sequence>
<dbReference type="InterPro" id="IPR050377">
    <property type="entry name" value="Radical_SAM_PqqE_MftC-like"/>
</dbReference>
<evidence type="ECO:0000259" key="6">
    <source>
        <dbReference type="Pfam" id="PF04055"/>
    </source>
</evidence>
<evidence type="ECO:0000256" key="3">
    <source>
        <dbReference type="ARBA" id="ARBA00022723"/>
    </source>
</evidence>
<feature type="domain" description="Radical SAM core" evidence="6">
    <location>
        <begin position="98"/>
        <end position="253"/>
    </location>
</feature>
<reference evidence="7 8" key="1">
    <citation type="submission" date="2016-10" db="EMBL/GenBank/DDBJ databases">
        <authorList>
            <person name="Varghese N."/>
            <person name="Submissions S."/>
        </authorList>
    </citation>
    <scope>NUCLEOTIDE SEQUENCE [LARGE SCALE GENOMIC DNA]</scope>
    <source>
        <strain evidence="7 8">DSM 26672</strain>
    </source>
</reference>
<dbReference type="InterPro" id="IPR024032">
    <property type="entry name" value="rSAM_paired_HxsC"/>
</dbReference>
<dbReference type="NCBIfam" id="TIGR03977">
    <property type="entry name" value="rSAM_pair_HxsC"/>
    <property type="match status" value="1"/>
</dbReference>
<keyword evidence="8" id="KW-1185">Reference proteome</keyword>
<accession>A0ABY0NZ02</accession>
<evidence type="ECO:0000256" key="4">
    <source>
        <dbReference type="ARBA" id="ARBA00023004"/>
    </source>
</evidence>
<dbReference type="PANTHER" id="PTHR11228">
    <property type="entry name" value="RADICAL SAM DOMAIN PROTEIN"/>
    <property type="match status" value="1"/>
</dbReference>
<dbReference type="Proteomes" id="UP000199468">
    <property type="component" value="Unassembled WGS sequence"/>
</dbReference>
<comment type="caution">
    <text evidence="7">The sequence shown here is derived from an EMBL/GenBank/DDBJ whole genome shotgun (WGS) entry which is preliminary data.</text>
</comment>
<dbReference type="Pfam" id="PF04055">
    <property type="entry name" value="Radical_SAM"/>
    <property type="match status" value="1"/>
</dbReference>
<dbReference type="SFLD" id="SFLDG01103">
    <property type="entry name" value="Uncharacterised_Radical_SAM_Su"/>
    <property type="match status" value="1"/>
</dbReference>